<organism evidence="2 3">
    <name type="scientific">Ancylostoma ceylanicum</name>
    <dbReference type="NCBI Taxonomy" id="53326"/>
    <lineage>
        <taxon>Eukaryota</taxon>
        <taxon>Metazoa</taxon>
        <taxon>Ecdysozoa</taxon>
        <taxon>Nematoda</taxon>
        <taxon>Chromadorea</taxon>
        <taxon>Rhabditida</taxon>
        <taxon>Rhabditina</taxon>
        <taxon>Rhabditomorpha</taxon>
        <taxon>Strongyloidea</taxon>
        <taxon>Ancylostomatidae</taxon>
        <taxon>Ancylostomatinae</taxon>
        <taxon>Ancylostoma</taxon>
    </lineage>
</organism>
<comment type="caution">
    <text evidence="2">The sequence shown here is derived from an EMBL/GenBank/DDBJ whole genome shotgun (WGS) entry which is preliminary data.</text>
</comment>
<name>A0A016RWZ3_9BILA</name>
<keyword evidence="3" id="KW-1185">Reference proteome</keyword>
<feature type="compositionally biased region" description="Basic and acidic residues" evidence="1">
    <location>
        <begin position="140"/>
        <end position="149"/>
    </location>
</feature>
<dbReference type="EMBL" id="JARK01001692">
    <property type="protein sequence ID" value="EYB82587.1"/>
    <property type="molecule type" value="Genomic_DNA"/>
</dbReference>
<reference evidence="3" key="1">
    <citation type="journal article" date="2015" name="Nat. Genet.">
        <title>The genome and transcriptome of the zoonotic hookworm Ancylostoma ceylanicum identify infection-specific gene families.</title>
        <authorList>
            <person name="Schwarz E.M."/>
            <person name="Hu Y."/>
            <person name="Antoshechkin I."/>
            <person name="Miller M.M."/>
            <person name="Sternberg P.W."/>
            <person name="Aroian R.V."/>
        </authorList>
    </citation>
    <scope>NUCLEOTIDE SEQUENCE</scope>
    <source>
        <strain evidence="3">HY135</strain>
    </source>
</reference>
<protein>
    <submittedName>
        <fullName evidence="2">Uncharacterized protein</fullName>
    </submittedName>
</protein>
<proteinExistence type="predicted"/>
<evidence type="ECO:0000313" key="3">
    <source>
        <dbReference type="Proteomes" id="UP000024635"/>
    </source>
</evidence>
<gene>
    <name evidence="2" type="primary">Acey_s0356.g3358</name>
    <name evidence="2" type="ORF">Y032_0356g3358</name>
</gene>
<evidence type="ECO:0000313" key="2">
    <source>
        <dbReference type="EMBL" id="EYB82587.1"/>
    </source>
</evidence>
<dbReference type="AlphaFoldDB" id="A0A016RWZ3"/>
<accession>A0A016RWZ3</accession>
<feature type="region of interest" description="Disordered" evidence="1">
    <location>
        <begin position="110"/>
        <end position="154"/>
    </location>
</feature>
<evidence type="ECO:0000256" key="1">
    <source>
        <dbReference type="SAM" id="MobiDB-lite"/>
    </source>
</evidence>
<dbReference type="Proteomes" id="UP000024635">
    <property type="component" value="Unassembled WGS sequence"/>
</dbReference>
<sequence length="172" mass="18417">MVDTSSTQPVSIGRHIPHSDLVDTTMTLRKLSAGCVNQRYQAILTPGCVYFLVFGEATPTLSPGCVMAKYRHPNASNGPRTAYNAATTVEGLDTFAANVRHPWQGLKVLTGAQGAEERRDASNAASRGKRQERGQTTARGDPHASDPADFHPGPGSPDDVYIIVYCICAIFG</sequence>